<comment type="caution">
    <text evidence="2">The sequence shown here is derived from an EMBL/GenBank/DDBJ whole genome shotgun (WGS) entry which is preliminary data.</text>
</comment>
<keyword evidence="3" id="KW-1185">Reference proteome</keyword>
<dbReference type="AlphaFoldDB" id="A0A484GIK1"/>
<feature type="region of interest" description="Disordered" evidence="1">
    <location>
        <begin position="1"/>
        <end position="22"/>
    </location>
</feature>
<feature type="non-terminal residue" evidence="2">
    <location>
        <position position="1"/>
    </location>
</feature>
<name>A0A484GIK1_SOUCH</name>
<gene>
    <name evidence="2" type="ORF">DBR06_SOUSAS38010008</name>
</gene>
<dbReference type="EMBL" id="QWLN02007544">
    <property type="protein sequence ID" value="TEA35375.1"/>
    <property type="molecule type" value="Genomic_DNA"/>
</dbReference>
<evidence type="ECO:0000256" key="1">
    <source>
        <dbReference type="SAM" id="MobiDB-lite"/>
    </source>
</evidence>
<organism evidence="2 3">
    <name type="scientific">Sousa chinensis</name>
    <name type="common">Indo-pacific humpbacked dolphin</name>
    <name type="synonym">Steno chinensis</name>
    <dbReference type="NCBI Taxonomy" id="103600"/>
    <lineage>
        <taxon>Eukaryota</taxon>
        <taxon>Metazoa</taxon>
        <taxon>Chordata</taxon>
        <taxon>Craniata</taxon>
        <taxon>Vertebrata</taxon>
        <taxon>Euteleostomi</taxon>
        <taxon>Mammalia</taxon>
        <taxon>Eutheria</taxon>
        <taxon>Laurasiatheria</taxon>
        <taxon>Artiodactyla</taxon>
        <taxon>Whippomorpha</taxon>
        <taxon>Cetacea</taxon>
        <taxon>Odontoceti</taxon>
        <taxon>Delphinidae</taxon>
        <taxon>Sousa</taxon>
    </lineage>
</organism>
<evidence type="ECO:0000313" key="3">
    <source>
        <dbReference type="Proteomes" id="UP000295264"/>
    </source>
</evidence>
<feature type="region of interest" description="Disordered" evidence="1">
    <location>
        <begin position="34"/>
        <end position="90"/>
    </location>
</feature>
<accession>A0A484GIK1</accession>
<proteinExistence type="predicted"/>
<protein>
    <submittedName>
        <fullName evidence="2">Uncharacterized protein</fullName>
    </submittedName>
</protein>
<reference evidence="2 3" key="1">
    <citation type="journal article" date="2018" name="Genomics">
        <title>Molecular footprints of inshore aquatic adaptation in Indo-Pacific humpback dolphin (Sousa chinensis).</title>
        <authorList>
            <person name="Ming Y."/>
            <person name="Jian J."/>
            <person name="Yu F."/>
            <person name="Yu X."/>
            <person name="Wang J."/>
            <person name="Liu W."/>
        </authorList>
    </citation>
    <scope>NUCLEOTIDE SEQUENCE [LARGE SCALE GENOMIC DNA]</scope>
    <source>
        <strain evidence="2">MY-2018</strain>
        <tissue evidence="2">Skin</tissue>
    </source>
</reference>
<dbReference type="Proteomes" id="UP000295264">
    <property type="component" value="Unassembled WGS sequence"/>
</dbReference>
<evidence type="ECO:0000313" key="2">
    <source>
        <dbReference type="EMBL" id="TEA35375.1"/>
    </source>
</evidence>
<sequence>SRFAELEPDVLPHNGDVNPGPLPKSVSIQGTYGSLNLTQQPDSHSVLTRRRENSLGEEGRVGQSVEQGPAGLGPSQSRCDALQLPPTSLQ</sequence>
<feature type="compositionally biased region" description="Basic and acidic residues" evidence="1">
    <location>
        <begin position="49"/>
        <end position="60"/>
    </location>
</feature>
<feature type="compositionally biased region" description="Polar residues" evidence="1">
    <location>
        <begin position="34"/>
        <end position="46"/>
    </location>
</feature>